<feature type="non-terminal residue" evidence="1">
    <location>
        <position position="1"/>
    </location>
</feature>
<gene>
    <name evidence="1" type="ORF">AVEN_69530_1</name>
</gene>
<name>A0A4Y2QRT5_ARAVE</name>
<dbReference type="OrthoDB" id="8375652at2759"/>
<comment type="caution">
    <text evidence="1">The sequence shown here is derived from an EMBL/GenBank/DDBJ whole genome shotgun (WGS) entry which is preliminary data.</text>
</comment>
<reference evidence="1 2" key="1">
    <citation type="journal article" date="2019" name="Sci. Rep.">
        <title>Orb-weaving spider Araneus ventricosus genome elucidates the spidroin gene catalogue.</title>
        <authorList>
            <person name="Kono N."/>
            <person name="Nakamura H."/>
            <person name="Ohtoshi R."/>
            <person name="Moran D.A.P."/>
            <person name="Shinohara A."/>
            <person name="Yoshida Y."/>
            <person name="Fujiwara M."/>
            <person name="Mori M."/>
            <person name="Tomita M."/>
            <person name="Arakawa K."/>
        </authorList>
    </citation>
    <scope>NUCLEOTIDE SEQUENCE [LARGE SCALE GENOMIC DNA]</scope>
</reference>
<evidence type="ECO:0000313" key="2">
    <source>
        <dbReference type="Proteomes" id="UP000499080"/>
    </source>
</evidence>
<organism evidence="1 2">
    <name type="scientific">Araneus ventricosus</name>
    <name type="common">Orbweaver spider</name>
    <name type="synonym">Epeira ventricosa</name>
    <dbReference type="NCBI Taxonomy" id="182803"/>
    <lineage>
        <taxon>Eukaryota</taxon>
        <taxon>Metazoa</taxon>
        <taxon>Ecdysozoa</taxon>
        <taxon>Arthropoda</taxon>
        <taxon>Chelicerata</taxon>
        <taxon>Arachnida</taxon>
        <taxon>Araneae</taxon>
        <taxon>Araneomorphae</taxon>
        <taxon>Entelegynae</taxon>
        <taxon>Araneoidea</taxon>
        <taxon>Araneidae</taxon>
        <taxon>Araneus</taxon>
    </lineage>
</organism>
<dbReference type="AlphaFoldDB" id="A0A4Y2QRT5"/>
<protein>
    <submittedName>
        <fullName evidence="1">Uncharacterized protein</fullName>
    </submittedName>
</protein>
<dbReference type="EMBL" id="BGPR01140175">
    <property type="protein sequence ID" value="GBN65978.1"/>
    <property type="molecule type" value="Genomic_DNA"/>
</dbReference>
<accession>A0A4Y2QRT5</accession>
<sequence length="91" mass="10660">DQCGTLLRHPHQSEVRRQIPGLLSRRFFFPWTIMQDPTQQGTQKNIFVAWDGRDWITLPTAPILAHHTFTFFPAMKSAVSARHFRSNEEVR</sequence>
<keyword evidence="2" id="KW-1185">Reference proteome</keyword>
<proteinExistence type="predicted"/>
<evidence type="ECO:0000313" key="1">
    <source>
        <dbReference type="EMBL" id="GBN65978.1"/>
    </source>
</evidence>
<dbReference type="Proteomes" id="UP000499080">
    <property type="component" value="Unassembled WGS sequence"/>
</dbReference>